<keyword evidence="2" id="KW-0808">Transferase</keyword>
<reference evidence="2 3" key="1">
    <citation type="submission" date="2014-03" db="EMBL/GenBank/DDBJ databases">
        <title>Genomics of Bifidobacteria.</title>
        <authorList>
            <person name="Ventura M."/>
            <person name="Milani C."/>
            <person name="Lugli G.A."/>
        </authorList>
    </citation>
    <scope>NUCLEOTIDE SEQUENCE [LARGE SCALE GENOMIC DNA]</scope>
    <source>
        <strain evidence="2 3">DSM 23969</strain>
    </source>
</reference>
<dbReference type="AlphaFoldDB" id="A0A087A0H7"/>
<dbReference type="GO" id="GO:0016747">
    <property type="term" value="F:acyltransferase activity, transferring groups other than amino-acyl groups"/>
    <property type="evidence" value="ECO:0007669"/>
    <property type="project" value="InterPro"/>
</dbReference>
<accession>A0A087A0H7</accession>
<dbReference type="PANTHER" id="PTHR39173">
    <property type="entry name" value="ACETYLTRANSFERASE"/>
    <property type="match status" value="1"/>
</dbReference>
<dbReference type="eggNOG" id="COG3981">
    <property type="taxonomic scope" value="Bacteria"/>
</dbReference>
<dbReference type="EMBL" id="JGYN01000006">
    <property type="protein sequence ID" value="KFI52277.1"/>
    <property type="molecule type" value="Genomic_DNA"/>
</dbReference>
<dbReference type="Gene3D" id="3.40.630.30">
    <property type="match status" value="1"/>
</dbReference>
<dbReference type="InterPro" id="IPR000182">
    <property type="entry name" value="GNAT_dom"/>
</dbReference>
<evidence type="ECO:0000313" key="2">
    <source>
        <dbReference type="EMBL" id="KFI52277.1"/>
    </source>
</evidence>
<name>A0A087A0H7_9BIFI</name>
<dbReference type="SUPFAM" id="SSF55729">
    <property type="entry name" value="Acyl-CoA N-acyltransferases (Nat)"/>
    <property type="match status" value="1"/>
</dbReference>
<proteinExistence type="predicted"/>
<dbReference type="RefSeq" id="WP_051923714.1">
    <property type="nucleotide sequence ID" value="NZ_JDUU01000013.1"/>
</dbReference>
<dbReference type="OrthoDB" id="9797989at2"/>
<gene>
    <name evidence="2" type="ORF">BBIA_0575</name>
</gene>
<organism evidence="2 3">
    <name type="scientific">Bifidobacterium biavatii DSM 23969</name>
    <dbReference type="NCBI Taxonomy" id="1437608"/>
    <lineage>
        <taxon>Bacteria</taxon>
        <taxon>Bacillati</taxon>
        <taxon>Actinomycetota</taxon>
        <taxon>Actinomycetes</taxon>
        <taxon>Bifidobacteriales</taxon>
        <taxon>Bifidobacteriaceae</taxon>
        <taxon>Bifidobacterium</taxon>
    </lineage>
</organism>
<evidence type="ECO:0000313" key="3">
    <source>
        <dbReference type="Proteomes" id="UP000029108"/>
    </source>
</evidence>
<keyword evidence="3" id="KW-1185">Reference proteome</keyword>
<dbReference type="Proteomes" id="UP000029108">
    <property type="component" value="Unassembled WGS sequence"/>
</dbReference>
<dbReference type="CDD" id="cd04301">
    <property type="entry name" value="NAT_SF"/>
    <property type="match status" value="1"/>
</dbReference>
<feature type="domain" description="N-acetyltransferase" evidence="1">
    <location>
        <begin position="4"/>
        <end position="164"/>
    </location>
</feature>
<dbReference type="PANTHER" id="PTHR39173:SF1">
    <property type="entry name" value="ACETYLTRANSFERASE"/>
    <property type="match status" value="1"/>
</dbReference>
<comment type="caution">
    <text evidence="2">The sequence shown here is derived from an EMBL/GenBank/DDBJ whole genome shotgun (WGS) entry which is preliminary data.</text>
</comment>
<evidence type="ECO:0000259" key="1">
    <source>
        <dbReference type="Pfam" id="PF13302"/>
    </source>
</evidence>
<sequence>MALTLIEPTLADEDTVMAFRAEFIKRGERVSGGRGLEQADDYRRWLAGTYPPHYGTVKEAVYLAVETTAIPAASAGGRSLADRSRSEGTGRVVGISDLRLETNDFIDRFAGRIGYSVRPSARGRGYANEILRLTLLKAREFGFDRILITCNQPNAVSAKVIERNHGVLESVVPHPGFPDVRRYWIDLNAFDQ</sequence>
<protein>
    <submittedName>
        <fullName evidence="2">Acetyltransferase</fullName>
    </submittedName>
</protein>
<dbReference type="InterPro" id="IPR016181">
    <property type="entry name" value="Acyl_CoA_acyltransferase"/>
</dbReference>
<dbReference type="Pfam" id="PF13302">
    <property type="entry name" value="Acetyltransf_3"/>
    <property type="match status" value="1"/>
</dbReference>